<evidence type="ECO:0000256" key="2">
    <source>
        <dbReference type="SAM" id="Phobius"/>
    </source>
</evidence>
<name>A0A6C0DN52_9ZZZZ</name>
<keyword evidence="2" id="KW-0472">Membrane</keyword>
<feature type="compositionally biased region" description="Low complexity" evidence="1">
    <location>
        <begin position="33"/>
        <end position="42"/>
    </location>
</feature>
<dbReference type="SUPFAM" id="SSF81995">
    <property type="entry name" value="beta-sandwich domain of Sec23/24"/>
    <property type="match status" value="1"/>
</dbReference>
<feature type="region of interest" description="Disordered" evidence="1">
    <location>
        <begin position="1"/>
        <end position="68"/>
    </location>
</feature>
<feature type="transmembrane region" description="Helical" evidence="2">
    <location>
        <begin position="88"/>
        <end position="107"/>
    </location>
</feature>
<dbReference type="AlphaFoldDB" id="A0A6C0DN52"/>
<evidence type="ECO:0000313" key="3">
    <source>
        <dbReference type="EMBL" id="QHT17762.1"/>
    </source>
</evidence>
<reference evidence="3" key="1">
    <citation type="journal article" date="2020" name="Nature">
        <title>Giant virus diversity and host interactions through global metagenomics.</title>
        <authorList>
            <person name="Schulz F."/>
            <person name="Roux S."/>
            <person name="Paez-Espino D."/>
            <person name="Jungbluth S."/>
            <person name="Walsh D.A."/>
            <person name="Denef V.J."/>
            <person name="McMahon K.D."/>
            <person name="Konstantinidis K.T."/>
            <person name="Eloe-Fadrosh E.A."/>
            <person name="Kyrpides N.C."/>
            <person name="Woyke T."/>
        </authorList>
    </citation>
    <scope>NUCLEOTIDE SEQUENCE</scope>
    <source>
        <strain evidence="3">GVMAG-M-3300023174-30</strain>
    </source>
</reference>
<proteinExistence type="predicted"/>
<feature type="compositionally biased region" description="Pro residues" evidence="1">
    <location>
        <begin position="23"/>
        <end position="32"/>
    </location>
</feature>
<protein>
    <submittedName>
        <fullName evidence="3">Uncharacterized protein</fullName>
    </submittedName>
</protein>
<dbReference type="EMBL" id="MN739644">
    <property type="protein sequence ID" value="QHT17762.1"/>
    <property type="molecule type" value="Genomic_DNA"/>
</dbReference>
<organism evidence="3">
    <name type="scientific">viral metagenome</name>
    <dbReference type="NCBI Taxonomy" id="1070528"/>
    <lineage>
        <taxon>unclassified sequences</taxon>
        <taxon>metagenomes</taxon>
        <taxon>organismal metagenomes</taxon>
    </lineage>
</organism>
<keyword evidence="2" id="KW-1133">Transmembrane helix</keyword>
<sequence>MTELNIAYDDYKPMNDENDYQPQMPPQQPQMPPQHQQPQIPQQQPPPQNNYYIQQQAQLPPPAQPPIKRNRYPEYSFWDRMAMSRSDVFKLVLLSFVIVLGISIEKLGSHYITQYLADNVLSPLQEFIVRFTYPVLIFLFLWIIKSL</sequence>
<feature type="transmembrane region" description="Helical" evidence="2">
    <location>
        <begin position="127"/>
        <end position="144"/>
    </location>
</feature>
<evidence type="ECO:0000256" key="1">
    <source>
        <dbReference type="SAM" id="MobiDB-lite"/>
    </source>
</evidence>
<keyword evidence="2" id="KW-0812">Transmembrane</keyword>
<accession>A0A6C0DN52</accession>
<feature type="compositionally biased region" description="Low complexity" evidence="1">
    <location>
        <begin position="49"/>
        <end position="58"/>
    </location>
</feature>